<sequence>MTFSQSTTLARFPEDCNLDNLSSYISKVEIFAHEAFRNKNSYVWQELQLKLFKINQEVFQQGHALGTLRSLKNWLIRDTIERIELQYLPNYQVPEEINDVDSFIPFIKDYIRSHRVNNHPLFELFDNDDLTDKDIRYFLSNHWIYTQNFHSHIAAYSLFTPFEMREELFKNIYDELGQGNFAEAHPNLFKRLIDYFGGLVEKDITPETYYFFNTQVNLCWFADGLHYGIGGMGALELSVPSQHTRILQHLYRRGLSSEIVKFYELHCQIDLVHADGWFAAAKPYLKTRDDFQKVLTGAVRMLEARVNLYDGMLKGIKGSSRQRIH</sequence>
<dbReference type="SUPFAM" id="SSF48613">
    <property type="entry name" value="Heme oxygenase-like"/>
    <property type="match status" value="1"/>
</dbReference>
<dbReference type="AlphaFoldDB" id="A0A8J7HWM4"/>
<dbReference type="GO" id="GO:0016491">
    <property type="term" value="F:oxidoreductase activity"/>
    <property type="evidence" value="ECO:0007669"/>
    <property type="project" value="UniProtKB-KW"/>
</dbReference>
<keyword evidence="3" id="KW-1185">Reference proteome</keyword>
<dbReference type="EMBL" id="JAECZC010000055">
    <property type="protein sequence ID" value="MBH8564948.1"/>
    <property type="molecule type" value="Genomic_DNA"/>
</dbReference>
<dbReference type="SMART" id="SM01236">
    <property type="entry name" value="Haem_oxygenase_2"/>
    <property type="match status" value="1"/>
</dbReference>
<name>A0A8J7HWM4_9NOST</name>
<dbReference type="Gene3D" id="1.20.910.10">
    <property type="entry name" value="Heme oxygenase-like"/>
    <property type="match status" value="1"/>
</dbReference>
<dbReference type="PANTHER" id="PTHR40279">
    <property type="entry name" value="PQQC-LIKE PROTEIN"/>
    <property type="match status" value="1"/>
</dbReference>
<dbReference type="Pfam" id="PF14518">
    <property type="entry name" value="Haem_oxygenas_2"/>
    <property type="match status" value="1"/>
</dbReference>
<proteinExistence type="predicted"/>
<dbReference type="Proteomes" id="UP000632766">
    <property type="component" value="Unassembled WGS sequence"/>
</dbReference>
<gene>
    <name evidence="2" type="ORF">I8748_22650</name>
</gene>
<accession>A0A8J7HWM4</accession>
<dbReference type="InterPro" id="IPR016084">
    <property type="entry name" value="Haem_Oase-like_multi-hlx"/>
</dbReference>
<comment type="caution">
    <text evidence="2">The sequence shown here is derived from an EMBL/GenBank/DDBJ whole genome shotgun (WGS) entry which is preliminary data.</text>
</comment>
<dbReference type="RefSeq" id="WP_198126764.1">
    <property type="nucleotide sequence ID" value="NZ_JAECZC010000055.1"/>
</dbReference>
<keyword evidence="1" id="KW-0560">Oxidoreductase</keyword>
<evidence type="ECO:0000256" key="1">
    <source>
        <dbReference type="ARBA" id="ARBA00023002"/>
    </source>
</evidence>
<evidence type="ECO:0000313" key="2">
    <source>
        <dbReference type="EMBL" id="MBH8564948.1"/>
    </source>
</evidence>
<evidence type="ECO:0000313" key="3">
    <source>
        <dbReference type="Proteomes" id="UP000632766"/>
    </source>
</evidence>
<reference evidence="2 3" key="1">
    <citation type="journal article" date="2021" name="Int. J. Syst. Evol. Microbiol.">
        <title>Amazonocrinis nigriterrae gen. nov., sp. nov., Atlanticothrix silvestris gen. nov., sp. nov. and Dendronalium phyllosphericum gen. nov., sp. nov., nostocacean cyanobacteria from Brazilian environments.</title>
        <authorList>
            <person name="Alvarenga D.O."/>
            <person name="Andreote A.P.D."/>
            <person name="Branco L.H.Z."/>
            <person name="Delbaje E."/>
            <person name="Cruz R.B."/>
            <person name="Varani A.M."/>
            <person name="Fiore M.F."/>
        </authorList>
    </citation>
    <scope>NUCLEOTIDE SEQUENCE [LARGE SCALE GENOMIC DNA]</scope>
    <source>
        <strain evidence="2 3">CENA67</strain>
    </source>
</reference>
<dbReference type="InterPro" id="IPR039068">
    <property type="entry name" value="PqqC-like"/>
</dbReference>
<dbReference type="PANTHER" id="PTHR40279:SF3">
    <property type="entry name" value="4-AMINOBENZOATE SYNTHASE"/>
    <property type="match status" value="1"/>
</dbReference>
<organism evidence="2 3">
    <name type="scientific">Amazonocrinis nigriterrae CENA67</name>
    <dbReference type="NCBI Taxonomy" id="2794033"/>
    <lineage>
        <taxon>Bacteria</taxon>
        <taxon>Bacillati</taxon>
        <taxon>Cyanobacteriota</taxon>
        <taxon>Cyanophyceae</taxon>
        <taxon>Nostocales</taxon>
        <taxon>Nostocaceae</taxon>
        <taxon>Amazonocrinis</taxon>
        <taxon>Amazonocrinis nigriterrae</taxon>
    </lineage>
</organism>
<protein>
    <submittedName>
        <fullName evidence="2">Iron-containing redox enzyme family protein</fullName>
    </submittedName>
</protein>